<accession>A0AA38PDZ4</accession>
<dbReference type="EMBL" id="MU806049">
    <property type="protein sequence ID" value="KAJ3841178.1"/>
    <property type="molecule type" value="Genomic_DNA"/>
</dbReference>
<dbReference type="Proteomes" id="UP001163846">
    <property type="component" value="Unassembled WGS sequence"/>
</dbReference>
<feature type="region of interest" description="Disordered" evidence="1">
    <location>
        <begin position="33"/>
        <end position="172"/>
    </location>
</feature>
<organism evidence="3 4">
    <name type="scientific">Lentinula raphanica</name>
    <dbReference type="NCBI Taxonomy" id="153919"/>
    <lineage>
        <taxon>Eukaryota</taxon>
        <taxon>Fungi</taxon>
        <taxon>Dikarya</taxon>
        <taxon>Basidiomycota</taxon>
        <taxon>Agaricomycotina</taxon>
        <taxon>Agaricomycetes</taxon>
        <taxon>Agaricomycetidae</taxon>
        <taxon>Agaricales</taxon>
        <taxon>Marasmiineae</taxon>
        <taxon>Omphalotaceae</taxon>
        <taxon>Lentinula</taxon>
    </lineage>
</organism>
<name>A0AA38PDZ4_9AGAR</name>
<dbReference type="Pfam" id="PF15377">
    <property type="entry name" value="DUF4604"/>
    <property type="match status" value="1"/>
</dbReference>
<feature type="compositionally biased region" description="Basic and acidic residues" evidence="1">
    <location>
        <begin position="122"/>
        <end position="135"/>
    </location>
</feature>
<comment type="caution">
    <text evidence="3">The sequence shown here is derived from an EMBL/GenBank/DDBJ whole genome shotgun (WGS) entry which is preliminary data.</text>
</comment>
<evidence type="ECO:0000313" key="4">
    <source>
        <dbReference type="Proteomes" id="UP001163846"/>
    </source>
</evidence>
<sequence>MSSSSRRPKSPTRVQLSSRLAYETKVPKFLQRLKNQVEGKTDPSYDDDDDTGYQDSRYRDAGYERGRDEFGRDVGRDEYEDRDEFGRERRAPDGGYNNDEFEYINDGSGRPPIPRRPRSRSPRRDRPPIPSRPDDDPGSADEDSDDEKPQVVVLKAGKHLTEREAENERRKG</sequence>
<evidence type="ECO:0000313" key="3">
    <source>
        <dbReference type="EMBL" id="KAJ3841178.1"/>
    </source>
</evidence>
<evidence type="ECO:0000259" key="2">
    <source>
        <dbReference type="Pfam" id="PF15377"/>
    </source>
</evidence>
<feature type="domain" description="DUF4604" evidence="2">
    <location>
        <begin position="19"/>
        <end position="170"/>
    </location>
</feature>
<feature type="compositionally biased region" description="Basic and acidic residues" evidence="1">
    <location>
        <begin position="159"/>
        <end position="172"/>
    </location>
</feature>
<evidence type="ECO:0000256" key="1">
    <source>
        <dbReference type="SAM" id="MobiDB-lite"/>
    </source>
</evidence>
<gene>
    <name evidence="3" type="ORF">F5878DRAFT_29470</name>
</gene>
<dbReference type="AlphaFoldDB" id="A0AA38PDZ4"/>
<feature type="compositionally biased region" description="Basic and acidic residues" evidence="1">
    <location>
        <begin position="56"/>
        <end position="92"/>
    </location>
</feature>
<protein>
    <recommendedName>
        <fullName evidence="2">DUF4604 domain-containing protein</fullName>
    </recommendedName>
</protein>
<dbReference type="InterPro" id="IPR027911">
    <property type="entry name" value="DUF4604"/>
</dbReference>
<proteinExistence type="predicted"/>
<keyword evidence="4" id="KW-1185">Reference proteome</keyword>
<feature type="compositionally biased region" description="Acidic residues" evidence="1">
    <location>
        <begin position="136"/>
        <end position="146"/>
    </location>
</feature>
<reference evidence="3" key="1">
    <citation type="submission" date="2022-08" db="EMBL/GenBank/DDBJ databases">
        <authorList>
            <consortium name="DOE Joint Genome Institute"/>
            <person name="Min B."/>
            <person name="Riley R."/>
            <person name="Sierra-Patev S."/>
            <person name="Naranjo-Ortiz M."/>
            <person name="Looney B."/>
            <person name="Konkel Z."/>
            <person name="Slot J.C."/>
            <person name="Sakamoto Y."/>
            <person name="Steenwyk J.L."/>
            <person name="Rokas A."/>
            <person name="Carro J."/>
            <person name="Camarero S."/>
            <person name="Ferreira P."/>
            <person name="Molpeceres G."/>
            <person name="Ruiz-Duenas F.J."/>
            <person name="Serrano A."/>
            <person name="Henrissat B."/>
            <person name="Drula E."/>
            <person name="Hughes K.W."/>
            <person name="Mata J.L."/>
            <person name="Ishikawa N.K."/>
            <person name="Vargas-Isla R."/>
            <person name="Ushijima S."/>
            <person name="Smith C.A."/>
            <person name="Ahrendt S."/>
            <person name="Andreopoulos W."/>
            <person name="He G."/>
            <person name="Labutti K."/>
            <person name="Lipzen A."/>
            <person name="Ng V."/>
            <person name="Sandor L."/>
            <person name="Barry K."/>
            <person name="Martinez A.T."/>
            <person name="Xiao Y."/>
            <person name="Gibbons J.G."/>
            <person name="Terashima K."/>
            <person name="Hibbett D.S."/>
            <person name="Grigoriev I.V."/>
        </authorList>
    </citation>
    <scope>NUCLEOTIDE SEQUENCE</scope>
    <source>
        <strain evidence="3">TFB9207</strain>
    </source>
</reference>